<dbReference type="PANTHER" id="PTHR21663:SF0">
    <property type="entry name" value="HEAT REPEAT-CONTAINING PROTEIN 5B"/>
    <property type="match status" value="1"/>
</dbReference>
<dbReference type="RefSeq" id="XP_013069335.2">
    <property type="nucleotide sequence ID" value="XM_013213881.2"/>
</dbReference>
<sequence>MELAHSLLLNEEALKRIADSKRPVFVFEWLRFLDKVLSASQKSDIKGSQKRLVEQLTSQISESPGPPTRKLLARCLALIFSVGDTFDLFETINKCNDIIKSKDDSPSYLPSRLAAIACLGAMYEKLGRMTGRSYEDTVQSLIKSLKNAESQGRFEIMQTLEKLVSGLGSAGSSTHKDIYKACRQAMTDRSMAVRQAAAKCMNELVNEVPFMSTTELETVASLCIRALDGSNYDVRCTIAKLLGNLMATAQAPKQPTAKVKPARLEDVLALLASGFIKGSLGGFLKTSAAGDMIKGSNPVNREIRVGITHAYVEFIRCMGGLWLERNISIFLTHVLDLVANPKATPSHVDAVYARKCVQFIMRSVIGGMLGEKAQIAAAKEICQIIIKQMNSVGEASADATDAKNQGAELNSSQHVLVCALHELGCLVLRLGTSASPLVSEPATGIIEPVISVLIHPSHAARLSASWCLASIAVALPSHLTPLLDGCVDRMDKLRSSPEAVVGYSSALAALLGGVYQCPLGIPHSKGKQIFSIAEELLRTASQNSRLSLQRTQSGWLLLGALMTLGPSVIKNHLPRMLLLWRNAFPRSVKELESEKVRGEAFTWQVTLEGRAGALGAMYSFLLNCRDLVTEDVIRRMLAPLECALVMMSQLASVIKMYGTQLKASAATIRLRLYDVLSLLPPESFDGLYPNLLRELVAEFTLTDNPSNTTTSQLRFMCHADDNVILGSWLQETDHKAIEDQMEPNRKVDKDILQPNSASGSGTLEHDSQSLYIRCPPNEPVPGPLPLGVTVIDSSVKLYGVIFPHVAHKHRYQMLQHFNECIRQAKGPRQQAVQMNVFTAVLCALKSLAELKASLGPDDVKKAAFSLIMDAMSSSNPILRCAAGEALGRMAQVVGDTKFIAEMAQHSFDKLKSARDVVSRTGHSLALGCLHRYVGGMGSNQHLNTSVSILLALAQDFNSPVVQVWALHALALIADSGGPMYRSYVEPTLSLVLQLLLSVPPAIIDVHQCLGKCLSALITSIGPELSGNSSAIGTARLYCQVCCAVMQAHPDSLVQAEAIACLQQLHMFAPRHLNLSSLVPHLCENLSSSHLLLRRAAVSCLRQLANREACDVSSLALSFVGSEKDAKNSSNIAETGLEGVLFGMLDTETDTQLLSDLRDTIDSLLQSLAIANLARWLALLKDVLSASSDAANTESEIEDLGDNDDEEEGDDIGVTFKAADPDVTHPSVAPRWPTRVFAVECLMKIISSCEGGEGQFDLQLAKELKEKTGKNNFLVLHLTDLIRMSFIAATSDSNQLRLVGLAALEEVIMRFASVPEPEFPGHVILEQYQAQVGAALRPAFSPDTPSDVTAAACEVCSKWIGSGVARDLNDLRRVHQLLVSSLAKLGSVSGRPKAPLYNESASTMEKLAVIRAWAEVYIVAVDREIESQQKKNNEDRGDVDEDAEVYEHSGESLLSLVQPELENLSRHWFNALKDHALLSLPAEYSSQLPSEGGAFYHPDTVETAIHHYKKSWPSILHGLSLWLDSAGFEQASRESADDKHTLLATPAQLANVPANMRARTMNQDRFFLILGISMEALCNSASRLEDVTVRHCLRGLKALLSSVWPRSQLGKDATLCRELLNVMHRVTLTREGLDIHGFALDVVHLVVTASKEFLETNRTKLKEEDKETAKEQSTDNQSIFMGEGGTNGEFPVETSVVFATLEVCLCAIVRHIPALNPSSTVTGFQLPTHLTKLGAETFDLIAKTMALMVDLLDLCSPTGAVTILPTILHLVCGIMKEMCARGAVTPAPGIVSMGLKVFKRVCEYELFPVQDSEKITEELSSVKKDWTRLIQSAIATIVQYAEEGTDNTGIDLGVLVSILCVFTTSCPKEITWIPNLLSSTINVYKNAWETDDVQYRLKCVESFLMLLNLKNKTEAIPYIHCLAPKVIEHLNSASTSLLSKSQLELQLIGNELDCMERLVALAEDSKRVTVIALFIPVLVSMLLDEGTALKANQAVQALSDRCLTRLTEVGRMYPEHFKAVMNMSANLKPRLEAAVRLKQKTQVQDKARVLASQAVQQPAKPTITLKMDFSNFKT</sequence>
<dbReference type="Pfam" id="PF20210">
    <property type="entry name" value="Laa1_Sip1_HTR5"/>
    <property type="match status" value="1"/>
</dbReference>
<proteinExistence type="inferred from homology"/>
<dbReference type="Gene3D" id="1.25.10.10">
    <property type="entry name" value="Leucine-rich Repeat Variant"/>
    <property type="match status" value="2"/>
</dbReference>
<dbReference type="VEuPathDB" id="VectorBase:BGLAX_047999"/>
<dbReference type="PANTHER" id="PTHR21663">
    <property type="entry name" value="HYPOTHETICAL HEAT DOMAIN-CONTAINING"/>
    <property type="match status" value="1"/>
</dbReference>
<dbReference type="InterPro" id="IPR016024">
    <property type="entry name" value="ARM-type_fold"/>
</dbReference>
<protein>
    <recommendedName>
        <fullName evidence="3">HEAT repeat-containing protein 5A</fullName>
    </recommendedName>
</protein>
<dbReference type="VEuPathDB" id="VectorBase:BGLB003353"/>
<evidence type="ECO:0000256" key="3">
    <source>
        <dbReference type="ARBA" id="ARBA00070811"/>
    </source>
</evidence>
<dbReference type="RefSeq" id="XP_013069332.2">
    <property type="nucleotide sequence ID" value="XM_013213878.2"/>
</dbReference>
<evidence type="ECO:0000256" key="4">
    <source>
        <dbReference type="SAM" id="MobiDB-lite"/>
    </source>
</evidence>
<dbReference type="InterPro" id="IPR040108">
    <property type="entry name" value="Laa1/Sip1/HEATR5"/>
</dbReference>
<dbReference type="InterPro" id="IPR046837">
    <property type="entry name" value="Laa1/Sip1/HEATR5-like_HEAT"/>
</dbReference>
<evidence type="ECO:0000256" key="2">
    <source>
        <dbReference type="ARBA" id="ARBA00022737"/>
    </source>
</evidence>
<evidence type="ECO:0000313" key="6">
    <source>
        <dbReference type="Proteomes" id="UP000076420"/>
    </source>
</evidence>
<dbReference type="Pfam" id="PF25468">
    <property type="entry name" value="HEAT_HEATR5A"/>
    <property type="match status" value="1"/>
</dbReference>
<dbReference type="KEGG" id="bgt:106056938"/>
<dbReference type="GO" id="GO:0008104">
    <property type="term" value="P:intracellular protein localization"/>
    <property type="evidence" value="ECO:0007669"/>
    <property type="project" value="TreeGrafter"/>
</dbReference>
<keyword evidence="2" id="KW-0677">Repeat</keyword>
<dbReference type="FunFam" id="1.25.10.10:FF:000098">
    <property type="entry name" value="HEAT repeat-containing protein 5A isoform X2"/>
    <property type="match status" value="1"/>
</dbReference>
<dbReference type="EnsemblMetazoa" id="BGLB003353-RD">
    <property type="protein sequence ID" value="BGLB003353-PD"/>
    <property type="gene ID" value="BGLB003353"/>
</dbReference>
<dbReference type="EnsemblMetazoa" id="BGLB003353-RI">
    <property type="protein sequence ID" value="BGLB003353-PI"/>
    <property type="gene ID" value="BGLB003353"/>
</dbReference>
<dbReference type="RefSeq" id="XP_013069336.2">
    <property type="nucleotide sequence ID" value="XM_013213882.2"/>
</dbReference>
<dbReference type="STRING" id="6526.A0A2C9JJB1"/>
<name>A0A2C9JJB1_BIOGL</name>
<dbReference type="EnsemblMetazoa" id="BGLB003353-RC">
    <property type="protein sequence ID" value="BGLB003353-PC"/>
    <property type="gene ID" value="BGLB003353"/>
</dbReference>
<dbReference type="GO" id="GO:0042147">
    <property type="term" value="P:retrograde transport, endosome to Golgi"/>
    <property type="evidence" value="ECO:0007669"/>
    <property type="project" value="TreeGrafter"/>
</dbReference>
<dbReference type="FunFam" id="1.25.10.10:FF:000138">
    <property type="entry name" value="Putative HEAT repeat-containing protein 5B"/>
    <property type="match status" value="1"/>
</dbReference>
<organism evidence="5 6">
    <name type="scientific">Biomphalaria glabrata</name>
    <name type="common">Bloodfluke planorb</name>
    <name type="synonym">Freshwater snail</name>
    <dbReference type="NCBI Taxonomy" id="6526"/>
    <lineage>
        <taxon>Eukaryota</taxon>
        <taxon>Metazoa</taxon>
        <taxon>Spiralia</taxon>
        <taxon>Lophotrochozoa</taxon>
        <taxon>Mollusca</taxon>
        <taxon>Gastropoda</taxon>
        <taxon>Heterobranchia</taxon>
        <taxon>Euthyneura</taxon>
        <taxon>Panpulmonata</taxon>
        <taxon>Hygrophila</taxon>
        <taxon>Lymnaeoidea</taxon>
        <taxon>Planorbidae</taxon>
        <taxon>Biomphalaria</taxon>
    </lineage>
</organism>
<dbReference type="InterPro" id="IPR011989">
    <property type="entry name" value="ARM-like"/>
</dbReference>
<dbReference type="Proteomes" id="UP000076420">
    <property type="component" value="Unassembled WGS sequence"/>
</dbReference>
<dbReference type="GO" id="GO:0006897">
    <property type="term" value="P:endocytosis"/>
    <property type="evidence" value="ECO:0007669"/>
    <property type="project" value="TreeGrafter"/>
</dbReference>
<dbReference type="EnsemblMetazoa" id="BGLB003353-RH">
    <property type="protein sequence ID" value="BGLB003353-PH"/>
    <property type="gene ID" value="BGLB003353"/>
</dbReference>
<accession>A0A2C9JJB1</accession>
<dbReference type="GO" id="GO:0030139">
    <property type="term" value="C:endocytic vesicle"/>
    <property type="evidence" value="ECO:0007669"/>
    <property type="project" value="TreeGrafter"/>
</dbReference>
<comment type="similarity">
    <text evidence="1">Belongs to the HEATR5 family.</text>
</comment>
<evidence type="ECO:0000313" key="5">
    <source>
        <dbReference type="EnsemblMetazoa" id="BGLB003353-PG"/>
    </source>
</evidence>
<dbReference type="GO" id="GO:0005794">
    <property type="term" value="C:Golgi apparatus"/>
    <property type="evidence" value="ECO:0007669"/>
    <property type="project" value="TreeGrafter"/>
</dbReference>
<feature type="compositionally biased region" description="Basic and acidic residues" evidence="4">
    <location>
        <begin position="739"/>
        <end position="751"/>
    </location>
</feature>
<dbReference type="SUPFAM" id="SSF48371">
    <property type="entry name" value="ARM repeat"/>
    <property type="match status" value="2"/>
</dbReference>
<reference evidence="5" key="1">
    <citation type="submission" date="2020-05" db="UniProtKB">
        <authorList>
            <consortium name="EnsemblMetazoa"/>
        </authorList>
    </citation>
    <scope>IDENTIFICATION</scope>
    <source>
        <strain evidence="5">BB02</strain>
    </source>
</reference>
<dbReference type="GO" id="GO:0005829">
    <property type="term" value="C:cytosol"/>
    <property type="evidence" value="ECO:0007669"/>
    <property type="project" value="GOC"/>
</dbReference>
<dbReference type="OrthoDB" id="192608at2759"/>
<gene>
    <name evidence="5" type="primary">106056938</name>
</gene>
<dbReference type="RefSeq" id="XP_013069337.2">
    <property type="nucleotide sequence ID" value="XM_013213883.2"/>
</dbReference>
<evidence type="ECO:0000256" key="1">
    <source>
        <dbReference type="ARBA" id="ARBA00008304"/>
    </source>
</evidence>
<dbReference type="EnsemblMetazoa" id="BGLB003353-RG">
    <property type="protein sequence ID" value="BGLB003353-PG"/>
    <property type="gene ID" value="BGLB003353"/>
</dbReference>
<feature type="region of interest" description="Disordered" evidence="4">
    <location>
        <begin position="739"/>
        <end position="764"/>
    </location>
</feature>
<dbReference type="GO" id="GO:0016020">
    <property type="term" value="C:membrane"/>
    <property type="evidence" value="ECO:0007669"/>
    <property type="project" value="TreeGrafter"/>
</dbReference>